<dbReference type="EC" id="5.6.2.1" evidence="3"/>
<dbReference type="SMART" id="SM00493">
    <property type="entry name" value="TOPRIM"/>
    <property type="match status" value="1"/>
</dbReference>
<dbReference type="Proteomes" id="UP001595826">
    <property type="component" value="Unassembled WGS sequence"/>
</dbReference>
<evidence type="ECO:0000259" key="13">
    <source>
        <dbReference type="PROSITE" id="PS52039"/>
    </source>
</evidence>
<gene>
    <name evidence="14" type="ORF">ACFOWD_11375</name>
</gene>
<dbReference type="Pfam" id="PF01751">
    <property type="entry name" value="Toprim"/>
    <property type="match status" value="1"/>
</dbReference>
<evidence type="ECO:0000256" key="3">
    <source>
        <dbReference type="ARBA" id="ARBA00012891"/>
    </source>
</evidence>
<dbReference type="InterPro" id="IPR034144">
    <property type="entry name" value="TOPRIM_TopoIII"/>
</dbReference>
<comment type="catalytic activity">
    <reaction evidence="1">
        <text>ATP-independent breakage of single-stranded DNA, followed by passage and rejoining.</text>
        <dbReference type="EC" id="5.6.2.1"/>
    </reaction>
</comment>
<dbReference type="InterPro" id="IPR003601">
    <property type="entry name" value="Topo_IA_2"/>
</dbReference>
<feature type="domain" description="Topo IA-type catalytic" evidence="13">
    <location>
        <begin position="151"/>
        <end position="580"/>
    </location>
</feature>
<dbReference type="InterPro" id="IPR006171">
    <property type="entry name" value="TOPRIM_dom"/>
</dbReference>
<sequence length="806" mass="91727">MKVCIAEKPSVAREIANILGAKTKRDGFYEGNGYAVTYTFGHLCTLLEPKDYKPHWKSWDLNNLPMLPERFDTKVNGDAGIKKQFNIVKSLFEKAEVIINCGDAGQEGELIQRWVINQCNYKGEVKRLWISSLTEEAIKEGFQNLESSKKYDNLYYAGYSRAIGDWLLGLNATRLYTVKFGGYKQVLSIGRVQTPTLAMLVNRYKEIRDFKPQPYWELQTTYRNTLFNYEDGRFLKKEDGQILADKVAQSEFEIVSVTKKKGKEYAPKLFDLTGLQVYCNNKFGFSADDTLKIVQKLYEMKVVTYPRVDTTFLPNDLYPKVHGILSKLTNYSELTQPLLGKKIKKTKRVFNDKKVTDHHAIIPTGIQGNLQYNQQQVYDIITKRFIAVFYPDSDVSNTSVMGKAAEVPFKTTGKEIINKGWRVVFETEESKVKKELNQQLTLPSFIKGEKGFHEPSFLEKETKPPRNFTEASLLRAMETAGKQVDDDEMRELMKENGIGRPSTRASIIETLFRRKYIERKKKLVVPTQTGIDLINIIDNELLKSAELTGRWEKRLKEIERGEFNAGTFINNMKKMVDELVYEVRSNSSKKRISSNTSVISSAVENSTKSKTKKSIKSKTVAGKTCPKCKTGKLLKGSSAYGCSEYKNNCSFKIPFKIYDKKVSENQIIRLIGKGCTTNLKGFKIDGKSTEGLLRFDDNFVIKFEPKKHTNKNLQQTQNVIANVIANEMKQSVNNKEITSLQTPRKDSSEKIPCPKCNSGNILKGKTAYGCSNYKKGCDFVFSFVDIKKIANGKPLTKELVLEIISN</sequence>
<dbReference type="InterPro" id="IPR005738">
    <property type="entry name" value="TopoIII"/>
</dbReference>
<comment type="caution">
    <text evidence="14">The sequence shown here is derived from an EMBL/GenBank/DDBJ whole genome shotgun (WGS) entry which is preliminary data.</text>
</comment>
<dbReference type="CDD" id="cd03362">
    <property type="entry name" value="TOPRIM_TopoIA_TopoIII"/>
    <property type="match status" value="1"/>
</dbReference>
<dbReference type="PRINTS" id="PR00417">
    <property type="entry name" value="PRTPISMRASEI"/>
</dbReference>
<accession>A0ABV8RE03</accession>
<protein>
    <recommendedName>
        <fullName evidence="3">DNA topoisomerase</fullName>
        <ecNumber evidence="3">5.6.2.1</ecNumber>
    </recommendedName>
    <alternativeName>
        <fullName evidence="11">Omega-protein</fullName>
    </alternativeName>
    <alternativeName>
        <fullName evidence="10">Relaxing enzyme</fullName>
    </alternativeName>
    <alternativeName>
        <fullName evidence="8">Swivelase</fullName>
    </alternativeName>
    <alternativeName>
        <fullName evidence="9">Untwisting enzyme</fullName>
    </alternativeName>
</protein>
<dbReference type="SMART" id="SM00437">
    <property type="entry name" value="TOP1Ac"/>
    <property type="match status" value="1"/>
</dbReference>
<dbReference type="PROSITE" id="PS50880">
    <property type="entry name" value="TOPRIM"/>
    <property type="match status" value="1"/>
</dbReference>
<reference evidence="15" key="1">
    <citation type="journal article" date="2019" name="Int. J. Syst. Evol. Microbiol.">
        <title>The Global Catalogue of Microorganisms (GCM) 10K type strain sequencing project: providing services to taxonomists for standard genome sequencing and annotation.</title>
        <authorList>
            <consortium name="The Broad Institute Genomics Platform"/>
            <consortium name="The Broad Institute Genome Sequencing Center for Infectious Disease"/>
            <person name="Wu L."/>
            <person name="Ma J."/>
        </authorList>
    </citation>
    <scope>NUCLEOTIDE SEQUENCE [LARGE SCALE GENOMIC DNA]</scope>
    <source>
        <strain evidence="15">CECT 8655</strain>
    </source>
</reference>
<keyword evidence="15" id="KW-1185">Reference proteome</keyword>
<dbReference type="InterPro" id="IPR013825">
    <property type="entry name" value="Topo_IA_cen_sub2"/>
</dbReference>
<keyword evidence="6" id="KW-0238">DNA-binding</keyword>
<evidence type="ECO:0000256" key="10">
    <source>
        <dbReference type="ARBA" id="ARBA00032235"/>
    </source>
</evidence>
<dbReference type="RefSeq" id="WP_377410652.1">
    <property type="nucleotide sequence ID" value="NZ_JBHSCY010000002.1"/>
</dbReference>
<dbReference type="Gene3D" id="3.40.50.140">
    <property type="match status" value="1"/>
</dbReference>
<dbReference type="InterPro" id="IPR013826">
    <property type="entry name" value="Topo_IA_cen_sub3"/>
</dbReference>
<dbReference type="PANTHER" id="PTHR11390:SF21">
    <property type="entry name" value="DNA TOPOISOMERASE 3-ALPHA"/>
    <property type="match status" value="1"/>
</dbReference>
<dbReference type="PROSITE" id="PS52039">
    <property type="entry name" value="TOPO_IA_2"/>
    <property type="match status" value="1"/>
</dbReference>
<dbReference type="InterPro" id="IPR013824">
    <property type="entry name" value="Topo_IA_cen_sub1"/>
</dbReference>
<evidence type="ECO:0000256" key="1">
    <source>
        <dbReference type="ARBA" id="ARBA00000213"/>
    </source>
</evidence>
<evidence type="ECO:0000256" key="4">
    <source>
        <dbReference type="ARBA" id="ARBA00022723"/>
    </source>
</evidence>
<keyword evidence="7" id="KW-0413">Isomerase</keyword>
<dbReference type="CDD" id="cd00186">
    <property type="entry name" value="TOP1Ac"/>
    <property type="match status" value="1"/>
</dbReference>
<name>A0ABV8RE03_9FLAO</name>
<dbReference type="Pfam" id="PF01131">
    <property type="entry name" value="Topoisom_bac"/>
    <property type="match status" value="1"/>
</dbReference>
<evidence type="ECO:0000313" key="14">
    <source>
        <dbReference type="EMBL" id="MFC4269509.1"/>
    </source>
</evidence>
<dbReference type="PANTHER" id="PTHR11390">
    <property type="entry name" value="PROKARYOTIC DNA TOPOISOMERASE"/>
    <property type="match status" value="1"/>
</dbReference>
<dbReference type="SMART" id="SM00436">
    <property type="entry name" value="TOP1Bc"/>
    <property type="match status" value="1"/>
</dbReference>
<dbReference type="Gene3D" id="1.10.460.10">
    <property type="entry name" value="Topoisomerase I, domain 2"/>
    <property type="match status" value="1"/>
</dbReference>
<organism evidence="14 15">
    <name type="scientific">Polaribacter marinivivus</name>
    <dbReference type="NCBI Taxonomy" id="1524260"/>
    <lineage>
        <taxon>Bacteria</taxon>
        <taxon>Pseudomonadati</taxon>
        <taxon>Bacteroidota</taxon>
        <taxon>Flavobacteriia</taxon>
        <taxon>Flavobacteriales</taxon>
        <taxon>Flavobacteriaceae</taxon>
    </lineage>
</organism>
<dbReference type="Gene3D" id="2.70.20.10">
    <property type="entry name" value="Topoisomerase I, domain 3"/>
    <property type="match status" value="1"/>
</dbReference>
<comment type="similarity">
    <text evidence="2">Belongs to the type IA topoisomerase family.</text>
</comment>
<evidence type="ECO:0000259" key="12">
    <source>
        <dbReference type="PROSITE" id="PS50880"/>
    </source>
</evidence>
<evidence type="ECO:0000256" key="6">
    <source>
        <dbReference type="ARBA" id="ARBA00023125"/>
    </source>
</evidence>
<dbReference type="InterPro" id="IPR013497">
    <property type="entry name" value="Topo_IA_cen"/>
</dbReference>
<feature type="domain" description="Toprim" evidence="12">
    <location>
        <begin position="1"/>
        <end position="134"/>
    </location>
</feature>
<dbReference type="InterPro" id="IPR000380">
    <property type="entry name" value="Topo_IA"/>
</dbReference>
<proteinExistence type="inferred from homology"/>
<dbReference type="InterPro" id="IPR023405">
    <property type="entry name" value="Topo_IA_core_domain"/>
</dbReference>
<evidence type="ECO:0000256" key="2">
    <source>
        <dbReference type="ARBA" id="ARBA00009446"/>
    </source>
</evidence>
<evidence type="ECO:0000256" key="7">
    <source>
        <dbReference type="ARBA" id="ARBA00023235"/>
    </source>
</evidence>
<dbReference type="NCBIfam" id="TIGR01056">
    <property type="entry name" value="topB"/>
    <property type="match status" value="1"/>
</dbReference>
<evidence type="ECO:0000256" key="9">
    <source>
        <dbReference type="ARBA" id="ARBA00031985"/>
    </source>
</evidence>
<keyword evidence="5" id="KW-0799">Topoisomerase</keyword>
<dbReference type="Gene3D" id="1.10.290.10">
    <property type="entry name" value="Topoisomerase I, domain 4"/>
    <property type="match status" value="1"/>
</dbReference>
<evidence type="ECO:0000256" key="5">
    <source>
        <dbReference type="ARBA" id="ARBA00023029"/>
    </source>
</evidence>
<dbReference type="EMBL" id="JBHSCY010000002">
    <property type="protein sequence ID" value="MFC4269509.1"/>
    <property type="molecule type" value="Genomic_DNA"/>
</dbReference>
<keyword evidence="4" id="KW-0479">Metal-binding</keyword>
<evidence type="ECO:0000256" key="8">
    <source>
        <dbReference type="ARBA" id="ARBA00030003"/>
    </source>
</evidence>
<dbReference type="SUPFAM" id="SSF56712">
    <property type="entry name" value="Prokaryotic type I DNA topoisomerase"/>
    <property type="match status" value="1"/>
</dbReference>
<evidence type="ECO:0000256" key="11">
    <source>
        <dbReference type="ARBA" id="ARBA00032877"/>
    </source>
</evidence>
<dbReference type="NCBIfam" id="NF005829">
    <property type="entry name" value="PRK07726.1"/>
    <property type="match status" value="1"/>
</dbReference>
<evidence type="ECO:0000313" key="15">
    <source>
        <dbReference type="Proteomes" id="UP001595826"/>
    </source>
</evidence>
<dbReference type="InterPro" id="IPR003602">
    <property type="entry name" value="Topo_IA_DNA-bd_dom"/>
</dbReference>